<accession>A0ACC3AKT0</accession>
<organism evidence="1 2">
    <name type="scientific">Neophaeococcomyces mojaviensis</name>
    <dbReference type="NCBI Taxonomy" id="3383035"/>
    <lineage>
        <taxon>Eukaryota</taxon>
        <taxon>Fungi</taxon>
        <taxon>Dikarya</taxon>
        <taxon>Ascomycota</taxon>
        <taxon>Pezizomycotina</taxon>
        <taxon>Eurotiomycetes</taxon>
        <taxon>Chaetothyriomycetidae</taxon>
        <taxon>Chaetothyriales</taxon>
        <taxon>Chaetothyriales incertae sedis</taxon>
        <taxon>Neophaeococcomyces</taxon>
    </lineage>
</organism>
<sequence>MTEFLQQIEALAAQGKTNENISVETHRDTGEVTIYRYIPLIGPKREAPCLSKLLTLYKFHPETSPLAGGIDLSKVMVQVPEDGTLENTLSGFEALMTDLTATHVKAADTWLGTMRREEKTNEVKEEKNSVASITNGKTVEEEKKSLDTEEDEEDEWKEPSLTEQCQRMYREINDVLKRRNLAAVEGRWKHWEQFAGAEILMRVRHIWWMELDQNKFKKL</sequence>
<dbReference type="EMBL" id="JAPDRQ010000003">
    <property type="protein sequence ID" value="KAJ9664360.1"/>
    <property type="molecule type" value="Genomic_DNA"/>
</dbReference>
<evidence type="ECO:0000313" key="1">
    <source>
        <dbReference type="EMBL" id="KAJ9664360.1"/>
    </source>
</evidence>
<gene>
    <name evidence="1" type="ORF">H2198_000289</name>
</gene>
<reference evidence="1" key="1">
    <citation type="submission" date="2022-10" db="EMBL/GenBank/DDBJ databases">
        <title>Culturing micro-colonial fungi from biological soil crusts in the Mojave desert and describing Neophaeococcomyces mojavensis, and introducing the new genera and species Taxawa tesnikishii.</title>
        <authorList>
            <person name="Kurbessoian T."/>
            <person name="Stajich J.E."/>
        </authorList>
    </citation>
    <scope>NUCLEOTIDE SEQUENCE</scope>
    <source>
        <strain evidence="1">JES_112</strain>
    </source>
</reference>
<comment type="caution">
    <text evidence="1">The sequence shown here is derived from an EMBL/GenBank/DDBJ whole genome shotgun (WGS) entry which is preliminary data.</text>
</comment>
<evidence type="ECO:0000313" key="2">
    <source>
        <dbReference type="Proteomes" id="UP001172386"/>
    </source>
</evidence>
<protein>
    <submittedName>
        <fullName evidence="1">Uncharacterized protein</fullName>
    </submittedName>
</protein>
<dbReference type="Proteomes" id="UP001172386">
    <property type="component" value="Unassembled WGS sequence"/>
</dbReference>
<keyword evidence="2" id="KW-1185">Reference proteome</keyword>
<name>A0ACC3AKT0_9EURO</name>
<proteinExistence type="predicted"/>